<reference evidence="3 4" key="1">
    <citation type="submission" date="2018-07" db="EMBL/GenBank/DDBJ databases">
        <title>Genomic Encyclopedia of Type Strains, Phase IV (KMG-IV): sequencing the most valuable type-strain genomes for metagenomic binning, comparative biology and taxonomic classification.</title>
        <authorList>
            <person name="Goeker M."/>
        </authorList>
    </citation>
    <scope>NUCLEOTIDE SEQUENCE [LARGE SCALE GENOMIC DNA]</scope>
    <source>
        <strain evidence="3 4">DSM 16500</strain>
    </source>
</reference>
<dbReference type="Gene3D" id="1.10.530.10">
    <property type="match status" value="1"/>
</dbReference>
<comment type="caution">
    <text evidence="3">The sequence shown here is derived from an EMBL/GenBank/DDBJ whole genome shotgun (WGS) entry which is preliminary data.</text>
</comment>
<sequence length="322" mass="35447">MQALTNITKYLSKYLILVVLSCSLLMVMDPRNTTIMDITSTNTNIDESAASNPDETVWDSLSREFKLDHKVQTAQVQAEIRKLLADQNKLYQILTAAAPYIYFIQQQTQARGLPGELALIPFIESEFNPNDHSNKGATGLWQLMSGTARELGVKVKAGYDGRRNVVASTKAALAYFKDLGNNFNGNWYLAIAAYNCGQVKVESAVRRTGSKSFWNLPLPKETKYYVPKLLAVAEIVENPQKYGVALPAITNQPYFTAVKVDKAVNLTKLAKSSGINIKTLNTLNPDYKQGTVPKGKDSTLLVPIKKASVVQAQLGKPKAQTA</sequence>
<dbReference type="Proteomes" id="UP000254720">
    <property type="component" value="Unassembled WGS sequence"/>
</dbReference>
<dbReference type="InterPro" id="IPR023346">
    <property type="entry name" value="Lysozyme-like_dom_sf"/>
</dbReference>
<dbReference type="CDD" id="cd16894">
    <property type="entry name" value="MltD-like"/>
    <property type="match status" value="1"/>
</dbReference>
<dbReference type="EMBL" id="QQAX01000001">
    <property type="protein sequence ID" value="RDI48858.1"/>
    <property type="molecule type" value="Genomic_DNA"/>
</dbReference>
<evidence type="ECO:0000256" key="1">
    <source>
        <dbReference type="ARBA" id="ARBA00007734"/>
    </source>
</evidence>
<dbReference type="GO" id="GO:0000270">
    <property type="term" value="P:peptidoglycan metabolic process"/>
    <property type="evidence" value="ECO:0007669"/>
    <property type="project" value="InterPro"/>
</dbReference>
<dbReference type="PANTHER" id="PTHR37423:SF2">
    <property type="entry name" value="MEMBRANE-BOUND LYTIC MUREIN TRANSGLYCOSYLASE C"/>
    <property type="match status" value="1"/>
</dbReference>
<comment type="similarity">
    <text evidence="1">Belongs to the transglycosylase Slt family.</text>
</comment>
<proteinExistence type="inferred from homology"/>
<evidence type="ECO:0000313" key="4">
    <source>
        <dbReference type="Proteomes" id="UP000254720"/>
    </source>
</evidence>
<dbReference type="GO" id="GO:0008933">
    <property type="term" value="F:peptidoglycan lytic transglycosylase activity"/>
    <property type="evidence" value="ECO:0007669"/>
    <property type="project" value="InterPro"/>
</dbReference>
<accession>A0A370GYX0</accession>
<dbReference type="PANTHER" id="PTHR37423">
    <property type="entry name" value="SOLUBLE LYTIC MUREIN TRANSGLYCOSYLASE-RELATED"/>
    <property type="match status" value="1"/>
</dbReference>
<evidence type="ECO:0000313" key="3">
    <source>
        <dbReference type="EMBL" id="RDI48858.1"/>
    </source>
</evidence>
<dbReference type="AlphaFoldDB" id="A0A370GYX0"/>
<protein>
    <submittedName>
        <fullName evidence="3">Transglycosylase-like protein with SLT domain</fullName>
    </submittedName>
</protein>
<feature type="domain" description="Transglycosylase SLT" evidence="2">
    <location>
        <begin position="102"/>
        <end position="215"/>
    </location>
</feature>
<keyword evidence="4" id="KW-1185">Reference proteome</keyword>
<organism evidence="3 4">
    <name type="scientific">Aquicella lusitana</name>
    <dbReference type="NCBI Taxonomy" id="254246"/>
    <lineage>
        <taxon>Bacteria</taxon>
        <taxon>Pseudomonadati</taxon>
        <taxon>Pseudomonadota</taxon>
        <taxon>Gammaproteobacteria</taxon>
        <taxon>Legionellales</taxon>
        <taxon>Coxiellaceae</taxon>
        <taxon>Aquicella</taxon>
    </lineage>
</organism>
<dbReference type="SUPFAM" id="SSF53955">
    <property type="entry name" value="Lysozyme-like"/>
    <property type="match status" value="1"/>
</dbReference>
<evidence type="ECO:0000259" key="2">
    <source>
        <dbReference type="Pfam" id="PF01464"/>
    </source>
</evidence>
<dbReference type="InterPro" id="IPR000189">
    <property type="entry name" value="Transglyc_AS"/>
</dbReference>
<dbReference type="Pfam" id="PF01464">
    <property type="entry name" value="SLT"/>
    <property type="match status" value="1"/>
</dbReference>
<name>A0A370GYX0_9COXI</name>
<gene>
    <name evidence="3" type="ORF">C8D86_101141</name>
</gene>
<dbReference type="InterPro" id="IPR008258">
    <property type="entry name" value="Transglycosylase_SLT_dom_1"/>
</dbReference>
<dbReference type="PROSITE" id="PS00922">
    <property type="entry name" value="TRANSGLYCOSYLASE"/>
    <property type="match status" value="1"/>
</dbReference>
<dbReference type="GO" id="GO:0016020">
    <property type="term" value="C:membrane"/>
    <property type="evidence" value="ECO:0007669"/>
    <property type="project" value="InterPro"/>
</dbReference>